<organism evidence="5">
    <name type="scientific">freshwater metagenome</name>
    <dbReference type="NCBI Taxonomy" id="449393"/>
    <lineage>
        <taxon>unclassified sequences</taxon>
        <taxon>metagenomes</taxon>
        <taxon>ecological metagenomes</taxon>
    </lineage>
</organism>
<evidence type="ECO:0000313" key="2">
    <source>
        <dbReference type="EMBL" id="CAB4715039.1"/>
    </source>
</evidence>
<evidence type="ECO:0000313" key="5">
    <source>
        <dbReference type="EMBL" id="CAB5017445.1"/>
    </source>
</evidence>
<gene>
    <name evidence="2" type="ORF">UFOPK2656_00920</name>
    <name evidence="3" type="ORF">UFOPK3267_02606</name>
    <name evidence="4" type="ORF">UFOPK3651_00503</name>
    <name evidence="5" type="ORF">UFOPK3931_03160</name>
    <name evidence="1" type="ORF">UFOPK4189_00072</name>
</gene>
<accession>A0A6J7QKD3</accession>
<dbReference type="EMBL" id="CAFBIY010000197">
    <property type="protein sequence ID" value="CAB4853082.1"/>
    <property type="molecule type" value="Genomic_DNA"/>
</dbReference>
<protein>
    <submittedName>
        <fullName evidence="5">Unannotated protein</fullName>
    </submittedName>
</protein>
<evidence type="ECO:0000313" key="4">
    <source>
        <dbReference type="EMBL" id="CAB4915494.1"/>
    </source>
</evidence>
<reference evidence="5" key="1">
    <citation type="submission" date="2020-05" db="EMBL/GenBank/DDBJ databases">
        <authorList>
            <person name="Chiriac C."/>
            <person name="Salcher M."/>
            <person name="Ghai R."/>
            <person name="Kavagutti S V."/>
        </authorList>
    </citation>
    <scope>NUCLEOTIDE SEQUENCE</scope>
</reference>
<proteinExistence type="predicted"/>
<sequence length="147" mass="15776">MTFSPGDRIRYECEGDDGLPLVRYGFIGGIAGSAGPVVVMLDGELSGDVVHESQLQPVTVTTVELLLHGTDLIDEPELRRGLVSLWSAEADTAGLDVDALNLYGDGECDSPGGWCLAELIAGGERYVLRAVQLPHESEMVRIRAEHV</sequence>
<dbReference type="EMBL" id="CAFBMT010000002">
    <property type="protein sequence ID" value="CAB4915494.1"/>
    <property type="molecule type" value="Genomic_DNA"/>
</dbReference>
<dbReference type="EMBL" id="CAEZYF010000004">
    <property type="protein sequence ID" value="CAB4715039.1"/>
    <property type="molecule type" value="Genomic_DNA"/>
</dbReference>
<dbReference type="EMBL" id="CAFBOL010000142">
    <property type="protein sequence ID" value="CAB5017445.1"/>
    <property type="molecule type" value="Genomic_DNA"/>
</dbReference>
<evidence type="ECO:0000313" key="1">
    <source>
        <dbReference type="EMBL" id="CAB4362299.1"/>
    </source>
</evidence>
<dbReference type="EMBL" id="CAESGF010000001">
    <property type="protein sequence ID" value="CAB4362299.1"/>
    <property type="molecule type" value="Genomic_DNA"/>
</dbReference>
<dbReference type="AlphaFoldDB" id="A0A6J7QKD3"/>
<name>A0A6J7QKD3_9ZZZZ</name>
<evidence type="ECO:0000313" key="3">
    <source>
        <dbReference type="EMBL" id="CAB4853082.1"/>
    </source>
</evidence>